<evidence type="ECO:0000256" key="4">
    <source>
        <dbReference type="ARBA" id="ARBA00022741"/>
    </source>
</evidence>
<dbReference type="PANTHER" id="PTHR48005:SF92">
    <property type="entry name" value="REPEAT RECEPTOR-LIKE PROTEIN KINASE FAMILY PROTEIN, PUTATIVE-RELATED"/>
    <property type="match status" value="1"/>
</dbReference>
<dbReference type="EMBL" id="JABFAE010000006">
    <property type="protein sequence ID" value="MBA0829336.1"/>
    <property type="molecule type" value="Genomic_DNA"/>
</dbReference>
<dbReference type="PANTHER" id="PTHR48005">
    <property type="entry name" value="LEUCINE RICH REPEAT KINASE 2"/>
    <property type="match status" value="1"/>
</dbReference>
<comment type="caution">
    <text evidence="9">The sequence shown here is derived from an EMBL/GenBank/DDBJ whole genome shotgun (WGS) entry which is preliminary data.</text>
</comment>
<keyword evidence="2" id="KW-0723">Serine/threonine-protein kinase</keyword>
<proteinExistence type="predicted"/>
<evidence type="ECO:0000313" key="9">
    <source>
        <dbReference type="EMBL" id="MBA0829336.1"/>
    </source>
</evidence>
<dbReference type="InterPro" id="IPR051420">
    <property type="entry name" value="Ser_Thr_Kinases_DiverseReg"/>
</dbReference>
<dbReference type="EC" id="2.7.11.1" evidence="1"/>
<evidence type="ECO:0000256" key="7">
    <source>
        <dbReference type="ARBA" id="ARBA00047899"/>
    </source>
</evidence>
<keyword evidence="10" id="KW-1185">Reference proteome</keyword>
<evidence type="ECO:0000256" key="2">
    <source>
        <dbReference type="ARBA" id="ARBA00022527"/>
    </source>
</evidence>
<dbReference type="AlphaFoldDB" id="A0A7J9J4P5"/>
<evidence type="ECO:0000256" key="8">
    <source>
        <dbReference type="ARBA" id="ARBA00048679"/>
    </source>
</evidence>
<organism evidence="9 10">
    <name type="scientific">Gossypium armourianum</name>
    <dbReference type="NCBI Taxonomy" id="34283"/>
    <lineage>
        <taxon>Eukaryota</taxon>
        <taxon>Viridiplantae</taxon>
        <taxon>Streptophyta</taxon>
        <taxon>Embryophyta</taxon>
        <taxon>Tracheophyta</taxon>
        <taxon>Spermatophyta</taxon>
        <taxon>Magnoliopsida</taxon>
        <taxon>eudicotyledons</taxon>
        <taxon>Gunneridae</taxon>
        <taxon>Pentapetalae</taxon>
        <taxon>rosids</taxon>
        <taxon>malvids</taxon>
        <taxon>Malvales</taxon>
        <taxon>Malvaceae</taxon>
        <taxon>Malvoideae</taxon>
        <taxon>Gossypium</taxon>
    </lineage>
</organism>
<evidence type="ECO:0000256" key="5">
    <source>
        <dbReference type="ARBA" id="ARBA00022777"/>
    </source>
</evidence>
<evidence type="ECO:0000256" key="6">
    <source>
        <dbReference type="ARBA" id="ARBA00022840"/>
    </source>
</evidence>
<dbReference type="Gene3D" id="3.30.200.20">
    <property type="entry name" value="Phosphorylase Kinase, domain 1"/>
    <property type="match status" value="1"/>
</dbReference>
<comment type="catalytic activity">
    <reaction evidence="8">
        <text>L-seryl-[protein] + ATP = O-phospho-L-seryl-[protein] + ADP + H(+)</text>
        <dbReference type="Rhea" id="RHEA:17989"/>
        <dbReference type="Rhea" id="RHEA-COMP:9863"/>
        <dbReference type="Rhea" id="RHEA-COMP:11604"/>
        <dbReference type="ChEBI" id="CHEBI:15378"/>
        <dbReference type="ChEBI" id="CHEBI:29999"/>
        <dbReference type="ChEBI" id="CHEBI:30616"/>
        <dbReference type="ChEBI" id="CHEBI:83421"/>
        <dbReference type="ChEBI" id="CHEBI:456216"/>
        <dbReference type="EC" id="2.7.11.1"/>
    </reaction>
</comment>
<dbReference type="Proteomes" id="UP000593575">
    <property type="component" value="Unassembled WGS sequence"/>
</dbReference>
<accession>A0A7J9J4P5</accession>
<evidence type="ECO:0000256" key="3">
    <source>
        <dbReference type="ARBA" id="ARBA00022679"/>
    </source>
</evidence>
<evidence type="ECO:0000256" key="1">
    <source>
        <dbReference type="ARBA" id="ARBA00012513"/>
    </source>
</evidence>
<keyword evidence="3" id="KW-0808">Transferase</keyword>
<evidence type="ECO:0000313" key="10">
    <source>
        <dbReference type="Proteomes" id="UP000593575"/>
    </source>
</evidence>
<dbReference type="GO" id="GO:0004674">
    <property type="term" value="F:protein serine/threonine kinase activity"/>
    <property type="evidence" value="ECO:0007669"/>
    <property type="project" value="UniProtKB-KW"/>
</dbReference>
<dbReference type="SUPFAM" id="SSF56112">
    <property type="entry name" value="Protein kinase-like (PK-like)"/>
    <property type="match status" value="1"/>
</dbReference>
<name>A0A7J9J4P5_9ROSI</name>
<keyword evidence="6" id="KW-0067">ATP-binding</keyword>
<comment type="catalytic activity">
    <reaction evidence="7">
        <text>L-threonyl-[protein] + ATP = O-phospho-L-threonyl-[protein] + ADP + H(+)</text>
        <dbReference type="Rhea" id="RHEA:46608"/>
        <dbReference type="Rhea" id="RHEA-COMP:11060"/>
        <dbReference type="Rhea" id="RHEA-COMP:11605"/>
        <dbReference type="ChEBI" id="CHEBI:15378"/>
        <dbReference type="ChEBI" id="CHEBI:30013"/>
        <dbReference type="ChEBI" id="CHEBI:30616"/>
        <dbReference type="ChEBI" id="CHEBI:61977"/>
        <dbReference type="ChEBI" id="CHEBI:456216"/>
        <dbReference type="EC" id="2.7.11.1"/>
    </reaction>
</comment>
<dbReference type="InterPro" id="IPR011009">
    <property type="entry name" value="Kinase-like_dom_sf"/>
</dbReference>
<protein>
    <recommendedName>
        <fullName evidence="1">non-specific serine/threonine protein kinase</fullName>
        <ecNumber evidence="1">2.7.11.1</ecNumber>
    </recommendedName>
</protein>
<keyword evidence="5" id="KW-0418">Kinase</keyword>
<gene>
    <name evidence="9" type="ORF">Goarm_013948</name>
</gene>
<sequence>MLITLSLSFNQLLGPVPILSATSLYIVDVGNGCNKISPNLFEGNSGLSPYCTTNEEWGLCSIWNYDGKIAYEHIVASTEDFDFKYCIRVGGYRSVYRAKLLCGKVVALKKLHHLEVENPTFDKSFRNEIKFLIEI</sequence>
<keyword evidence="4" id="KW-0547">Nucleotide-binding</keyword>
<reference evidence="9 10" key="1">
    <citation type="journal article" date="2019" name="Genome Biol. Evol.">
        <title>Insights into the evolution of the New World diploid cottons (Gossypium, subgenus Houzingenia) based on genome sequencing.</title>
        <authorList>
            <person name="Grover C.E."/>
            <person name="Arick M.A. 2nd"/>
            <person name="Thrash A."/>
            <person name="Conover J.L."/>
            <person name="Sanders W.S."/>
            <person name="Peterson D.G."/>
            <person name="Frelichowski J.E."/>
            <person name="Scheffler J.A."/>
            <person name="Scheffler B.E."/>
            <person name="Wendel J.F."/>
        </authorList>
    </citation>
    <scope>NUCLEOTIDE SEQUENCE [LARGE SCALE GENOMIC DNA]</scope>
    <source>
        <strain evidence="9">6</strain>
        <tissue evidence="9">Leaf</tissue>
    </source>
</reference>
<dbReference type="GO" id="GO:0005524">
    <property type="term" value="F:ATP binding"/>
    <property type="evidence" value="ECO:0007669"/>
    <property type="project" value="UniProtKB-KW"/>
</dbReference>